<feature type="domain" description="DNA-binding transcriptional repressor CapW winged helix-turn-helix" evidence="3">
    <location>
        <begin position="14"/>
        <end position="82"/>
    </location>
</feature>
<organism evidence="4 5">
    <name type="scientific">Alteromonas aquimaris</name>
    <dbReference type="NCBI Taxonomy" id="2998417"/>
    <lineage>
        <taxon>Bacteria</taxon>
        <taxon>Pseudomonadati</taxon>
        <taxon>Pseudomonadota</taxon>
        <taxon>Gammaproteobacteria</taxon>
        <taxon>Alteromonadales</taxon>
        <taxon>Alteromonadaceae</taxon>
        <taxon>Alteromonas/Salinimonas group</taxon>
        <taxon>Alteromonas</taxon>
    </lineage>
</organism>
<keyword evidence="5" id="KW-1185">Reference proteome</keyword>
<dbReference type="PIRSF" id="PIRSF015558">
    <property type="entry name" value="Txn_reg_DeoR_prd"/>
    <property type="match status" value="1"/>
</dbReference>
<proteinExistence type="predicted"/>
<evidence type="ECO:0000313" key="4">
    <source>
        <dbReference type="EMBL" id="MCW8107797.1"/>
    </source>
</evidence>
<reference evidence="4" key="1">
    <citation type="submission" date="2022-11" db="EMBL/GenBank/DDBJ databases">
        <title>Alteromonas sp. nov., isolated from sea water of the Qingdao.</title>
        <authorList>
            <person name="Wang Q."/>
        </authorList>
    </citation>
    <scope>NUCLEOTIDE SEQUENCE</scope>
    <source>
        <strain evidence="4">ASW11-7</strain>
    </source>
</reference>
<feature type="domain" description="WYL" evidence="1">
    <location>
        <begin position="124"/>
        <end position="189"/>
    </location>
</feature>
<name>A0ABT3P4V8_9ALTE</name>
<sequence length="296" mass="33415">MTTHDKLQELSHSQRERLAFIDFSLQYFGAISRQDLISQFATGLAACTRDFTLYRELAPENLILNHPSKRYLRCEAFKPLFPHDPDVILTSLSRGFGNGLSSQFRASEQCLHAMQLIHPDSAIIGQLMRAIINRYPIDVNYVSVASGAKSRTMVPHAIVNNGHRWHVRAFDCEHGTFRDFVCTRFKSIQPAKRDIMERESVISDSGWQQLVSLELAPHPEIARPEAIYMDYAMQNGKKVVTIRAALAAYLLRYWQVDCSAKYRIRGQGCQLALANLDVLQQIENAHLAPGVVDGGS</sequence>
<dbReference type="Pfam" id="PF26107">
    <property type="entry name" value="BrxR_CTD"/>
    <property type="match status" value="1"/>
</dbReference>
<evidence type="ECO:0000259" key="1">
    <source>
        <dbReference type="Pfam" id="PF13280"/>
    </source>
</evidence>
<accession>A0ABT3P4V8</accession>
<feature type="domain" description="DNA-binding transcriptional repressor CapW C-terminal dimerisation" evidence="2">
    <location>
        <begin position="211"/>
        <end position="278"/>
    </location>
</feature>
<gene>
    <name evidence="4" type="ORF">OPS25_04700</name>
</gene>
<dbReference type="InterPro" id="IPR016634">
    <property type="entry name" value="CapW-like"/>
</dbReference>
<evidence type="ECO:0000313" key="5">
    <source>
        <dbReference type="Proteomes" id="UP001142810"/>
    </source>
</evidence>
<dbReference type="InterPro" id="IPR059020">
    <property type="entry name" value="CapW_CTD"/>
</dbReference>
<comment type="caution">
    <text evidence="4">The sequence shown here is derived from an EMBL/GenBank/DDBJ whole genome shotgun (WGS) entry which is preliminary data.</text>
</comment>
<dbReference type="Pfam" id="PF13280">
    <property type="entry name" value="WYL"/>
    <property type="match status" value="1"/>
</dbReference>
<dbReference type="PROSITE" id="PS52050">
    <property type="entry name" value="WYL"/>
    <property type="match status" value="1"/>
</dbReference>
<dbReference type="Pfam" id="PF26109">
    <property type="entry name" value="WHD_BrxR"/>
    <property type="match status" value="1"/>
</dbReference>
<evidence type="ECO:0000259" key="3">
    <source>
        <dbReference type="Pfam" id="PF26109"/>
    </source>
</evidence>
<protein>
    <submittedName>
        <fullName evidence="4">WYL domain-containing protein</fullName>
    </submittedName>
</protein>
<dbReference type="RefSeq" id="WP_265616489.1">
    <property type="nucleotide sequence ID" value="NZ_JAPFRD010000005.1"/>
</dbReference>
<dbReference type="InterPro" id="IPR059019">
    <property type="entry name" value="WHD_CapW"/>
</dbReference>
<dbReference type="InterPro" id="IPR026881">
    <property type="entry name" value="WYL_dom"/>
</dbReference>
<evidence type="ECO:0000259" key="2">
    <source>
        <dbReference type="Pfam" id="PF26107"/>
    </source>
</evidence>
<dbReference type="Proteomes" id="UP001142810">
    <property type="component" value="Unassembled WGS sequence"/>
</dbReference>
<dbReference type="EMBL" id="JAPFRD010000005">
    <property type="protein sequence ID" value="MCW8107797.1"/>
    <property type="molecule type" value="Genomic_DNA"/>
</dbReference>